<sequence length="198" mass="22490">MICPILADSKGYYAVLGVSEKASYKEIRHAYRRLARKYHPDRNNSAFAEEMIKKINAAFEVLSDETKRAQYDRSEFDSAPEPEPTYEPEPVQQPNSPEPWKMANENVVADFFNGPYFLDTPKGRFHIIVEPSLCMAFGSCETLAPKVFVVEKNKRVNPKAVVECETCADYERIHAAAATCPTKAIKIIDRYTGEQLYP</sequence>
<accession>K0IGB6</accession>
<dbReference type="GO" id="GO:0051082">
    <property type="term" value="F:unfolded protein binding"/>
    <property type="evidence" value="ECO:0007669"/>
    <property type="project" value="TreeGrafter"/>
</dbReference>
<dbReference type="Proteomes" id="UP000008037">
    <property type="component" value="Chromosome"/>
</dbReference>
<name>K0IGB6_NITGG</name>
<dbReference type="InterPro" id="IPR036869">
    <property type="entry name" value="J_dom_sf"/>
</dbReference>
<keyword evidence="4" id="KW-1185">Reference proteome</keyword>
<evidence type="ECO:0000313" key="3">
    <source>
        <dbReference type="EMBL" id="AFU60446.1"/>
    </source>
</evidence>
<dbReference type="KEGG" id="nga:Ngar_c35330"/>
<reference evidence="3 4" key="1">
    <citation type="journal article" date="2012" name="Environ. Microbiol.">
        <title>The genome of the ammonia-oxidizing Candidatus Nitrososphaera gargensis: insights into metabolic versatility and environmental adaptations.</title>
        <authorList>
            <person name="Spang A."/>
            <person name="Poehlein A."/>
            <person name="Offre P."/>
            <person name="Zumbragel S."/>
            <person name="Haider S."/>
            <person name="Rychlik N."/>
            <person name="Nowka B."/>
            <person name="Schmeisser C."/>
            <person name="Lebedeva E.V."/>
            <person name="Rattei T."/>
            <person name="Bohm C."/>
            <person name="Schmid M."/>
            <person name="Galushko A."/>
            <person name="Hatzenpichler R."/>
            <person name="Weinmaier T."/>
            <person name="Daniel R."/>
            <person name="Schleper C."/>
            <person name="Spieck E."/>
            <person name="Streit W."/>
            <person name="Wagner M."/>
        </authorList>
    </citation>
    <scope>NUCLEOTIDE SEQUENCE [LARGE SCALE GENOMIC DNA]</scope>
    <source>
        <strain evidence="4">Ga9.2</strain>
    </source>
</reference>
<evidence type="ECO:0000259" key="2">
    <source>
        <dbReference type="PROSITE" id="PS50076"/>
    </source>
</evidence>
<evidence type="ECO:0000313" key="4">
    <source>
        <dbReference type="Proteomes" id="UP000008037"/>
    </source>
</evidence>
<dbReference type="STRING" id="1237085.Ngar_c35330"/>
<dbReference type="HOGENOM" id="CLU_1232812_0_0_2"/>
<dbReference type="SUPFAM" id="SSF54862">
    <property type="entry name" value="4Fe-4S ferredoxins"/>
    <property type="match status" value="1"/>
</dbReference>
<dbReference type="AlphaFoldDB" id="K0IGB6"/>
<feature type="domain" description="J" evidence="2">
    <location>
        <begin position="11"/>
        <end position="75"/>
    </location>
</feature>
<gene>
    <name evidence="3" type="ordered locus">Ngar_c35330</name>
</gene>
<dbReference type="SMART" id="SM00271">
    <property type="entry name" value="DnaJ"/>
    <property type="match status" value="1"/>
</dbReference>
<evidence type="ECO:0000256" key="1">
    <source>
        <dbReference type="SAM" id="MobiDB-lite"/>
    </source>
</evidence>
<dbReference type="EMBL" id="CP002408">
    <property type="protein sequence ID" value="AFU60446.1"/>
    <property type="molecule type" value="Genomic_DNA"/>
</dbReference>
<protein>
    <submittedName>
        <fullName evidence="3">Putative chaperone, dnaJ</fullName>
    </submittedName>
</protein>
<proteinExistence type="predicted"/>
<dbReference type="GO" id="GO:0042026">
    <property type="term" value="P:protein refolding"/>
    <property type="evidence" value="ECO:0007669"/>
    <property type="project" value="TreeGrafter"/>
</dbReference>
<dbReference type="Pfam" id="PF13370">
    <property type="entry name" value="Fer4_13"/>
    <property type="match status" value="1"/>
</dbReference>
<dbReference type="Gene3D" id="1.10.287.110">
    <property type="entry name" value="DnaJ domain"/>
    <property type="match status" value="1"/>
</dbReference>
<dbReference type="BioCyc" id="CNIT1237085:G1324-3534-MONOMER"/>
<dbReference type="Gene3D" id="3.30.70.20">
    <property type="match status" value="1"/>
</dbReference>
<dbReference type="Pfam" id="PF00226">
    <property type="entry name" value="DnaJ"/>
    <property type="match status" value="1"/>
</dbReference>
<dbReference type="PROSITE" id="PS50076">
    <property type="entry name" value="DNAJ_2"/>
    <property type="match status" value="1"/>
</dbReference>
<dbReference type="PRINTS" id="PR00625">
    <property type="entry name" value="JDOMAIN"/>
</dbReference>
<dbReference type="SUPFAM" id="SSF46565">
    <property type="entry name" value="Chaperone J-domain"/>
    <property type="match status" value="1"/>
</dbReference>
<organism evidence="3 4">
    <name type="scientific">Nitrososphaera gargensis (strain Ga9.2)</name>
    <dbReference type="NCBI Taxonomy" id="1237085"/>
    <lineage>
        <taxon>Archaea</taxon>
        <taxon>Nitrososphaerota</taxon>
        <taxon>Nitrososphaeria</taxon>
        <taxon>Nitrososphaerales</taxon>
        <taxon>Nitrososphaeraceae</taxon>
        <taxon>Nitrososphaera</taxon>
    </lineage>
</organism>
<dbReference type="GO" id="GO:0005737">
    <property type="term" value="C:cytoplasm"/>
    <property type="evidence" value="ECO:0007669"/>
    <property type="project" value="TreeGrafter"/>
</dbReference>
<dbReference type="CDD" id="cd06257">
    <property type="entry name" value="DnaJ"/>
    <property type="match status" value="1"/>
</dbReference>
<dbReference type="PANTHER" id="PTHR43096">
    <property type="entry name" value="DNAJ HOMOLOG 1, MITOCHONDRIAL-RELATED"/>
    <property type="match status" value="1"/>
</dbReference>
<feature type="region of interest" description="Disordered" evidence="1">
    <location>
        <begin position="70"/>
        <end position="99"/>
    </location>
</feature>
<dbReference type="InterPro" id="IPR001623">
    <property type="entry name" value="DnaJ_domain"/>
</dbReference>
<dbReference type="PANTHER" id="PTHR43096:SF10">
    <property type="entry name" value="CHAPERONE PROTEIN DNAJ A6, CHLOROPLASTIC"/>
    <property type="match status" value="1"/>
</dbReference>
<dbReference type="InParanoid" id="K0IGB6"/>